<reference evidence="13 14" key="1">
    <citation type="submission" date="2023-04" db="EMBL/GenBank/DDBJ databases">
        <title>Spirochaete genome identified in red abalone sample constitutes a novel genus.</title>
        <authorList>
            <person name="Sharma S.P."/>
            <person name="Purcell C.M."/>
            <person name="Hyde J.R."/>
            <person name="Severin A.J."/>
        </authorList>
    </citation>
    <scope>NUCLEOTIDE SEQUENCE [LARGE SCALE GENOMIC DNA]</scope>
    <source>
        <strain evidence="13 14">SP-2023</strain>
    </source>
</reference>
<feature type="binding site" evidence="11">
    <location>
        <begin position="10"/>
        <end position="15"/>
    </location>
    <ligand>
        <name>FAD</name>
        <dbReference type="ChEBI" id="CHEBI:57692"/>
    </ligand>
</feature>
<dbReference type="InterPro" id="IPR020595">
    <property type="entry name" value="MnmG-rel_CS"/>
</dbReference>
<gene>
    <name evidence="11 13" type="primary">mnmG</name>
    <name evidence="11" type="synonym">gidA</name>
    <name evidence="13" type="ORF">P0082_09350</name>
</gene>
<dbReference type="InterPro" id="IPR047001">
    <property type="entry name" value="MnmG_C_subdom"/>
</dbReference>
<evidence type="ECO:0000256" key="11">
    <source>
        <dbReference type="HAMAP-Rule" id="MF_00129"/>
    </source>
</evidence>
<dbReference type="InterPro" id="IPR049312">
    <property type="entry name" value="GIDA_C_N"/>
</dbReference>
<dbReference type="InterPro" id="IPR004416">
    <property type="entry name" value="MnmG"/>
</dbReference>
<keyword evidence="14" id="KW-1185">Reference proteome</keyword>
<dbReference type="Gene3D" id="1.10.10.1800">
    <property type="entry name" value="tRNA uridine 5-carboxymethylaminomethyl modification enzyme MnmG/GidA"/>
    <property type="match status" value="1"/>
</dbReference>
<evidence type="ECO:0000256" key="6">
    <source>
        <dbReference type="ARBA" id="ARBA00022694"/>
    </source>
</evidence>
<dbReference type="InterPro" id="IPR040131">
    <property type="entry name" value="MnmG_N"/>
</dbReference>
<evidence type="ECO:0000313" key="13">
    <source>
        <dbReference type="EMBL" id="WGK68681.1"/>
    </source>
</evidence>
<dbReference type="InterPro" id="IPR036188">
    <property type="entry name" value="FAD/NAD-bd_sf"/>
</dbReference>
<proteinExistence type="inferred from homology"/>
<dbReference type="RefSeq" id="WP_326926867.1">
    <property type="nucleotide sequence ID" value="NZ_CP123443.1"/>
</dbReference>
<feature type="domain" description="tRNA uridine 5-carboxymethylaminomethyl modification enzyme C-terminal subdomain" evidence="12">
    <location>
        <begin position="559"/>
        <end position="630"/>
    </location>
</feature>
<evidence type="ECO:0000256" key="1">
    <source>
        <dbReference type="ARBA" id="ARBA00001974"/>
    </source>
</evidence>
<dbReference type="Gene3D" id="1.10.150.570">
    <property type="entry name" value="GidA associated domain, C-terminal subdomain"/>
    <property type="match status" value="1"/>
</dbReference>
<dbReference type="InterPro" id="IPR044920">
    <property type="entry name" value="MnmG_C_subdom_sf"/>
</dbReference>
<dbReference type="EMBL" id="CP123443">
    <property type="protein sequence ID" value="WGK68681.1"/>
    <property type="molecule type" value="Genomic_DNA"/>
</dbReference>
<feature type="binding site" evidence="11">
    <location>
        <begin position="286"/>
        <end position="300"/>
    </location>
    <ligand>
        <name>NAD(+)</name>
        <dbReference type="ChEBI" id="CHEBI:57540"/>
    </ligand>
</feature>
<dbReference type="PROSITE" id="PS01281">
    <property type="entry name" value="GIDA_2"/>
    <property type="match status" value="1"/>
</dbReference>
<evidence type="ECO:0000256" key="10">
    <source>
        <dbReference type="ARBA" id="ARBA00031800"/>
    </source>
</evidence>
<evidence type="ECO:0000256" key="7">
    <source>
        <dbReference type="ARBA" id="ARBA00022827"/>
    </source>
</evidence>
<dbReference type="InterPro" id="IPR026904">
    <property type="entry name" value="MnmG_C"/>
</dbReference>
<protein>
    <recommendedName>
        <fullName evidence="4 11">tRNA uridine 5-carboxymethylaminomethyl modification enzyme MnmG</fullName>
    </recommendedName>
    <alternativeName>
        <fullName evidence="10 11">Glucose-inhibited division protein A</fullName>
    </alternativeName>
</protein>
<dbReference type="HAMAP" id="MF_00129">
    <property type="entry name" value="MnmG_GidA"/>
    <property type="match status" value="1"/>
</dbReference>
<evidence type="ECO:0000256" key="2">
    <source>
        <dbReference type="ARBA" id="ARBA00003717"/>
    </source>
</evidence>
<evidence type="ECO:0000256" key="4">
    <source>
        <dbReference type="ARBA" id="ARBA00020461"/>
    </source>
</evidence>
<dbReference type="Pfam" id="PF21680">
    <property type="entry name" value="GIDA_C_1st"/>
    <property type="match status" value="1"/>
</dbReference>
<dbReference type="InterPro" id="IPR002218">
    <property type="entry name" value="MnmG-rel"/>
</dbReference>
<dbReference type="PROSITE" id="PS01280">
    <property type="entry name" value="GIDA_1"/>
    <property type="match status" value="1"/>
</dbReference>
<comment type="subunit">
    <text evidence="9 11">Homodimer. Heterotetramer of two MnmE and two MnmG subunits.</text>
</comment>
<evidence type="ECO:0000256" key="3">
    <source>
        <dbReference type="ARBA" id="ARBA00007653"/>
    </source>
</evidence>
<comment type="cofactor">
    <cofactor evidence="1 11">
        <name>FAD</name>
        <dbReference type="ChEBI" id="CHEBI:57692"/>
    </cofactor>
</comment>
<keyword evidence="7 11" id="KW-0274">FAD</keyword>
<keyword evidence="5 11" id="KW-0285">Flavoprotein</keyword>
<sequence>MADYQAIVIGGGHAGIESALATARMGFSTLMITQNLDTIGKMSCNPAVGGLGKGNMVREIDALGGQMARLIDGSMVQYRVLNRSRGPAVQAPRAQADRVLYAQLAKHCLEQQANLRCYQDTVTDLLLRPGHGAEQADGREICYGVRTERGHEISAEVVVLTTGTFLNGRIHIGEYMADGGRLGEKPVLGLSEKLNQYGYRLGRLKTGTPARVQSSSLDFSRMEIQPGDEAVGGFSFDNIEEDYSARLRHRPALPCHITYTTARTHDIIRSNMDRSPLFSGRIQGTGPRYCPSIEDKVKRFPDRDRHQVFVEPEGMYTQEMYLNGLSTSLPEDVQEAFIRSIPGMEEAVLMRPGYAVEYDFVNPLGLHPDLESKLHPGLFLAGQINGTSGYEEAASQGLMAGINAGLKLRRKGGAAGAADEALVLSRSDAYIGVLVDDLVTLGTEEPYRMFTSRAEYRLALRHGDADLRLLKHTERVGILEPQRLARRYEKQAALESIGELVAQRKLNRGERGELGILVEDPSLHRALRDPNICMDKLTKVVPELAGYPEPWLEHAVLDIKYAGYIARQQREVDRFRNLENIRVPSRFDWLAAKAISVETRQKLHEVRPLNLGQASRVSGVRPSDISLLMILLDT</sequence>
<keyword evidence="6 11" id="KW-0819">tRNA processing</keyword>
<comment type="subcellular location">
    <subcellularLocation>
        <location evidence="11">Cytoplasm</location>
    </subcellularLocation>
</comment>
<dbReference type="PANTHER" id="PTHR11806">
    <property type="entry name" value="GLUCOSE INHIBITED DIVISION PROTEIN A"/>
    <property type="match status" value="1"/>
</dbReference>
<evidence type="ECO:0000256" key="5">
    <source>
        <dbReference type="ARBA" id="ARBA00022630"/>
    </source>
</evidence>
<dbReference type="NCBIfam" id="TIGR00136">
    <property type="entry name" value="mnmG_gidA"/>
    <property type="match status" value="1"/>
</dbReference>
<keyword evidence="11" id="KW-0963">Cytoplasm</keyword>
<dbReference type="PANTHER" id="PTHR11806:SF0">
    <property type="entry name" value="PROTEIN MTO1 HOMOLOG, MITOCHONDRIAL"/>
    <property type="match status" value="1"/>
</dbReference>
<comment type="function">
    <text evidence="2 11">NAD-binding protein involved in the addition of a carboxymethylaminomethyl (cmnm) group at the wobble position (U34) of certain tRNAs, forming tRNA-cmnm(5)s(2)U34.</text>
</comment>
<dbReference type="Pfam" id="PF13932">
    <property type="entry name" value="SAM_GIDA_C"/>
    <property type="match status" value="1"/>
</dbReference>
<accession>A0ABY8MFP1</accession>
<evidence type="ECO:0000256" key="8">
    <source>
        <dbReference type="ARBA" id="ARBA00023027"/>
    </source>
</evidence>
<evidence type="ECO:0000259" key="12">
    <source>
        <dbReference type="SMART" id="SM01228"/>
    </source>
</evidence>
<evidence type="ECO:0000256" key="9">
    <source>
        <dbReference type="ARBA" id="ARBA00025948"/>
    </source>
</evidence>
<organism evidence="13 14">
    <name type="scientific">Candidatus Haliotispira prima</name>
    <dbReference type="NCBI Taxonomy" id="3034016"/>
    <lineage>
        <taxon>Bacteria</taxon>
        <taxon>Pseudomonadati</taxon>
        <taxon>Spirochaetota</taxon>
        <taxon>Spirochaetia</taxon>
        <taxon>Spirochaetales</taxon>
        <taxon>Spirochaetaceae</taxon>
        <taxon>Candidatus Haliotispira</taxon>
    </lineage>
</organism>
<keyword evidence="8 11" id="KW-0520">NAD</keyword>
<comment type="similarity">
    <text evidence="3 11">Belongs to the MnmG family.</text>
</comment>
<comment type="caution">
    <text evidence="11">Lacks conserved residue(s) required for the propagation of feature annotation.</text>
</comment>
<dbReference type="Gene3D" id="3.50.50.60">
    <property type="entry name" value="FAD/NAD(P)-binding domain"/>
    <property type="match status" value="2"/>
</dbReference>
<evidence type="ECO:0000313" key="14">
    <source>
        <dbReference type="Proteomes" id="UP001228690"/>
    </source>
</evidence>
<dbReference type="SUPFAM" id="SSF51905">
    <property type="entry name" value="FAD/NAD(P)-binding domain"/>
    <property type="match status" value="1"/>
</dbReference>
<dbReference type="Pfam" id="PF01134">
    <property type="entry name" value="GIDA"/>
    <property type="match status" value="1"/>
</dbReference>
<name>A0ABY8MFP1_9SPIO</name>
<dbReference type="Proteomes" id="UP001228690">
    <property type="component" value="Chromosome"/>
</dbReference>
<dbReference type="SMART" id="SM01228">
    <property type="entry name" value="GIDA_assoc_3"/>
    <property type="match status" value="1"/>
</dbReference>